<dbReference type="PANTHER" id="PTHR43792">
    <property type="entry name" value="GNAT FAMILY, PUTATIVE (AFU_ORTHOLOGUE AFUA_3G00765)-RELATED-RELATED"/>
    <property type="match status" value="1"/>
</dbReference>
<dbReference type="InterPro" id="IPR016181">
    <property type="entry name" value="Acyl_CoA_acyltransferase"/>
</dbReference>
<gene>
    <name evidence="2" type="ORF">J2S74_002228</name>
</gene>
<keyword evidence="3" id="KW-1185">Reference proteome</keyword>
<dbReference type="Gene3D" id="3.40.630.30">
    <property type="match status" value="1"/>
</dbReference>
<sequence length="194" mass="23035">MKISDIFHDLPTLETDRIILRKFRIEDAHDMFEYSSIPEVSQYVPWETHKSIEDSYHFLQYILKQYEEAKLAPWAIELKENEKVIGTIDFVAWFPWHYRAEIGFILSKEHWGKGLILEAAKKVTEFGFEHMELNKIKAPCMVENVQSQRVLQKLGMRLEGVLRKEYFIKGRFRGMAVYSILKEDFDRKSNALND</sequence>
<feature type="domain" description="N-acetyltransferase" evidence="1">
    <location>
        <begin position="18"/>
        <end position="184"/>
    </location>
</feature>
<dbReference type="EC" id="2.3.1.267" evidence="2"/>
<dbReference type="CDD" id="cd04301">
    <property type="entry name" value="NAT_SF"/>
    <property type="match status" value="1"/>
</dbReference>
<dbReference type="InterPro" id="IPR000182">
    <property type="entry name" value="GNAT_dom"/>
</dbReference>
<dbReference type="Pfam" id="PF13302">
    <property type="entry name" value="Acetyltransf_3"/>
    <property type="match status" value="1"/>
</dbReference>
<accession>A0ABT9ZUD0</accession>
<dbReference type="SUPFAM" id="SSF55729">
    <property type="entry name" value="Acyl-CoA N-acyltransferases (Nat)"/>
    <property type="match status" value="1"/>
</dbReference>
<dbReference type="EMBL" id="JAUSUG010000007">
    <property type="protein sequence ID" value="MDQ0254849.1"/>
    <property type="molecule type" value="Genomic_DNA"/>
</dbReference>
<evidence type="ECO:0000313" key="2">
    <source>
        <dbReference type="EMBL" id="MDQ0254849.1"/>
    </source>
</evidence>
<dbReference type="Proteomes" id="UP001230005">
    <property type="component" value="Unassembled WGS sequence"/>
</dbReference>
<proteinExistence type="predicted"/>
<name>A0ABT9ZUD0_9BACI</name>
<reference evidence="2 3" key="1">
    <citation type="submission" date="2023-07" db="EMBL/GenBank/DDBJ databases">
        <title>Genomic Encyclopedia of Type Strains, Phase IV (KMG-IV): sequencing the most valuable type-strain genomes for metagenomic binning, comparative biology and taxonomic classification.</title>
        <authorList>
            <person name="Goeker M."/>
        </authorList>
    </citation>
    <scope>NUCLEOTIDE SEQUENCE [LARGE SCALE GENOMIC DNA]</scope>
    <source>
        <strain evidence="2 3">DSM 9768</strain>
    </source>
</reference>
<protein>
    <submittedName>
        <fullName evidence="2">Ribosomal-protein-alanine N-acetyltransferase</fullName>
        <ecNumber evidence="2">2.3.1.267</ecNumber>
    </submittedName>
</protein>
<keyword evidence="2" id="KW-0012">Acyltransferase</keyword>
<comment type="caution">
    <text evidence="2">The sequence shown here is derived from an EMBL/GenBank/DDBJ whole genome shotgun (WGS) entry which is preliminary data.</text>
</comment>
<organism evidence="2 3">
    <name type="scientific">Evansella vedderi</name>
    <dbReference type="NCBI Taxonomy" id="38282"/>
    <lineage>
        <taxon>Bacteria</taxon>
        <taxon>Bacillati</taxon>
        <taxon>Bacillota</taxon>
        <taxon>Bacilli</taxon>
        <taxon>Bacillales</taxon>
        <taxon>Bacillaceae</taxon>
        <taxon>Evansella</taxon>
    </lineage>
</organism>
<dbReference type="InterPro" id="IPR051531">
    <property type="entry name" value="N-acetyltransferase"/>
</dbReference>
<evidence type="ECO:0000313" key="3">
    <source>
        <dbReference type="Proteomes" id="UP001230005"/>
    </source>
</evidence>
<dbReference type="PROSITE" id="PS51186">
    <property type="entry name" value="GNAT"/>
    <property type="match status" value="1"/>
</dbReference>
<dbReference type="RefSeq" id="WP_307325359.1">
    <property type="nucleotide sequence ID" value="NZ_JAUSUG010000007.1"/>
</dbReference>
<keyword evidence="2" id="KW-0808">Transferase</keyword>
<dbReference type="GO" id="GO:0008999">
    <property type="term" value="F:protein-N-terminal-alanine acetyltransferase activity"/>
    <property type="evidence" value="ECO:0007669"/>
    <property type="project" value="UniProtKB-EC"/>
</dbReference>
<evidence type="ECO:0000259" key="1">
    <source>
        <dbReference type="PROSITE" id="PS51186"/>
    </source>
</evidence>
<dbReference type="PANTHER" id="PTHR43792:SF9">
    <property type="entry name" value="RIBOSOMAL-PROTEIN-ALANINE ACETYLTRANSFERASE"/>
    <property type="match status" value="1"/>
</dbReference>